<accession>Q2SVA9</accession>
<evidence type="ECO:0000256" key="4">
    <source>
        <dbReference type="ARBA" id="ARBA00022692"/>
    </source>
</evidence>
<dbReference type="GO" id="GO:0015562">
    <property type="term" value="F:efflux transmembrane transporter activity"/>
    <property type="evidence" value="ECO:0007669"/>
    <property type="project" value="InterPro"/>
</dbReference>
<feature type="region of interest" description="Disordered" evidence="11">
    <location>
        <begin position="511"/>
        <end position="533"/>
    </location>
</feature>
<dbReference type="Pfam" id="PF02321">
    <property type="entry name" value="OEP"/>
    <property type="match status" value="2"/>
</dbReference>
<reference evidence="13 14" key="1">
    <citation type="journal article" date="2005" name="BMC Genomics">
        <title>Bacterial genome adaptation to niches: divergence of the potential virulence genes in three Burkholderia species of different survival strategies.</title>
        <authorList>
            <person name="Kim H.S."/>
            <person name="Schell M.A."/>
            <person name="Yu Y."/>
            <person name="Ulrich R.L."/>
            <person name="Sarria S.H."/>
            <person name="Nierman W.C."/>
            <person name="DeShazer D."/>
        </authorList>
    </citation>
    <scope>NUCLEOTIDE SEQUENCE [LARGE SCALE GENOMIC DNA]</scope>
    <source>
        <strain evidence="14">ATCC 700388 / DSM 13276 / CCUG 48851 / CIP 106301 / E264</strain>
    </source>
</reference>
<keyword evidence="14" id="KW-1185">Reference proteome</keyword>
<feature type="transmembrane region" description="Helical" evidence="12">
    <location>
        <begin position="42"/>
        <end position="61"/>
    </location>
</feature>
<evidence type="ECO:0000256" key="7">
    <source>
        <dbReference type="ARBA" id="ARBA00023139"/>
    </source>
</evidence>
<keyword evidence="8 9" id="KW-0449">Lipoprotein</keyword>
<dbReference type="InterPro" id="IPR010131">
    <property type="entry name" value="MdtP/NodT-like"/>
</dbReference>
<feature type="region of interest" description="Disordered" evidence="11">
    <location>
        <begin position="561"/>
        <end position="601"/>
    </location>
</feature>
<feature type="compositionally biased region" description="Low complexity" evidence="11">
    <location>
        <begin position="572"/>
        <end position="601"/>
    </location>
</feature>
<evidence type="ECO:0000256" key="11">
    <source>
        <dbReference type="SAM" id="MobiDB-lite"/>
    </source>
</evidence>
<evidence type="ECO:0000256" key="3">
    <source>
        <dbReference type="ARBA" id="ARBA00022452"/>
    </source>
</evidence>
<dbReference type="InterPro" id="IPR003423">
    <property type="entry name" value="OMP_efflux"/>
</dbReference>
<comment type="similarity">
    <text evidence="2 9">Belongs to the outer membrane factor (OMF) (TC 1.B.17) family.</text>
</comment>
<dbReference type="AlphaFoldDB" id="Q2SVA9"/>
<keyword evidence="5" id="KW-0732">Signal</keyword>
<dbReference type="PANTHER" id="PTHR30203">
    <property type="entry name" value="OUTER MEMBRANE CATION EFFLUX PROTEIN"/>
    <property type="match status" value="1"/>
</dbReference>
<evidence type="ECO:0000256" key="10">
    <source>
        <dbReference type="SAM" id="Coils"/>
    </source>
</evidence>
<dbReference type="KEGG" id="bte:BTH_I2625"/>
<protein>
    <submittedName>
        <fullName evidence="13">RND efflux system, outer membrane lipoprotein, NodT family protein</fullName>
    </submittedName>
</protein>
<evidence type="ECO:0000256" key="12">
    <source>
        <dbReference type="SAM" id="Phobius"/>
    </source>
</evidence>
<feature type="coiled-coil region" evidence="10">
    <location>
        <begin position="190"/>
        <end position="217"/>
    </location>
</feature>
<dbReference type="PANTHER" id="PTHR30203:SF20">
    <property type="entry name" value="MULTIDRUG RESISTANCE OUTER MEMBRANE PROTEIN MDTP-RELATED"/>
    <property type="match status" value="1"/>
</dbReference>
<dbReference type="Gene3D" id="2.20.200.10">
    <property type="entry name" value="Outer membrane efflux proteins (OEP)"/>
    <property type="match status" value="1"/>
</dbReference>
<dbReference type="NCBIfam" id="TIGR01845">
    <property type="entry name" value="outer_NodT"/>
    <property type="match status" value="1"/>
</dbReference>
<dbReference type="EMBL" id="CP000086">
    <property type="protein sequence ID" value="ABC38112.1"/>
    <property type="molecule type" value="Genomic_DNA"/>
</dbReference>
<comment type="subcellular location">
    <subcellularLocation>
        <location evidence="9">Cell membrane</location>
        <topology evidence="9">Lipid-anchor</topology>
    </subcellularLocation>
    <subcellularLocation>
        <location evidence="1">Membrane</location>
    </subcellularLocation>
</comment>
<keyword evidence="12" id="KW-1133">Transmembrane helix</keyword>
<evidence type="ECO:0000256" key="8">
    <source>
        <dbReference type="ARBA" id="ARBA00023288"/>
    </source>
</evidence>
<dbReference type="Gene3D" id="1.20.1600.10">
    <property type="entry name" value="Outer membrane efflux proteins (OEP)"/>
    <property type="match status" value="1"/>
</dbReference>
<evidence type="ECO:0000256" key="9">
    <source>
        <dbReference type="RuleBase" id="RU362097"/>
    </source>
</evidence>
<dbReference type="GO" id="GO:0005886">
    <property type="term" value="C:plasma membrane"/>
    <property type="evidence" value="ECO:0007669"/>
    <property type="project" value="UniProtKB-SubCell"/>
</dbReference>
<keyword evidence="7 9" id="KW-0564">Palmitate</keyword>
<evidence type="ECO:0000256" key="5">
    <source>
        <dbReference type="ARBA" id="ARBA00022729"/>
    </source>
</evidence>
<evidence type="ECO:0000313" key="13">
    <source>
        <dbReference type="EMBL" id="ABC38112.1"/>
    </source>
</evidence>
<name>Q2SVA9_BURTA</name>
<organism evidence="13 14">
    <name type="scientific">Burkholderia thailandensis (strain ATCC 700388 / DSM 13276 / CCUG 48851 / CIP 106301 / E264)</name>
    <dbReference type="NCBI Taxonomy" id="271848"/>
    <lineage>
        <taxon>Bacteria</taxon>
        <taxon>Pseudomonadati</taxon>
        <taxon>Pseudomonadota</taxon>
        <taxon>Betaproteobacteria</taxon>
        <taxon>Burkholderiales</taxon>
        <taxon>Burkholderiaceae</taxon>
        <taxon>Burkholderia</taxon>
        <taxon>pseudomallei group</taxon>
    </lineage>
</organism>
<dbReference type="HOGENOM" id="CLU_012817_13_2_4"/>
<dbReference type="Proteomes" id="UP000001930">
    <property type="component" value="Chromosome I"/>
</dbReference>
<evidence type="ECO:0000256" key="2">
    <source>
        <dbReference type="ARBA" id="ARBA00007613"/>
    </source>
</evidence>
<dbReference type="SUPFAM" id="SSF56954">
    <property type="entry name" value="Outer membrane efflux proteins (OEP)"/>
    <property type="match status" value="1"/>
</dbReference>
<keyword evidence="10" id="KW-0175">Coiled coil</keyword>
<keyword evidence="6 9" id="KW-0472">Membrane</keyword>
<gene>
    <name evidence="13" type="ordered locus">BTH_I2625</name>
</gene>
<evidence type="ECO:0000256" key="6">
    <source>
        <dbReference type="ARBA" id="ARBA00023136"/>
    </source>
</evidence>
<sequence>MTVRMRCTIVGLFGNPQKNIIVPDSSLSEREKIVQSPATRGTFALAVLAISLIMAGCASMGDVAPQAKQIDPASLDAGAAIAAAERDAGWPAADWWRAYRDPQLDAWIAASLAGNPSLAAAQARVREAQSLARVAHAEELPQLNGNLSLMRQHWPDNVYYGPGPLANADTWNNTGTLSLSYHLDLWGKDKNNAQRALDAARARAADARAAQLELEANVVRAYIDFAKNYALLDIAHATYDRQNELAELARKRLRAGIGTQLEVSQAEAPLPDYSRQIDSYEEAIQLGRHQLAALAGKGPGAGASLGRPKLALDANAGLPSALPAELIGRRPDVVAARWTVDAQARGIDVAKAAFYPNVDLIASLGGFAVSAPFATFLRAMNGGWSAGPALTLPIFEGGRLRAQLGVAAAGYDQAVEHYNQTIVGALKDIADNVVRLRSLDSQQKDAARAVSLTRRSYDLSHTGFSRGLTDYVNVLIAQSQLLTAQENQTRVEAARLAAHASLMAALGGGLETAGDAPHDTPAGDARRADASDASAASSASAAASVSGAPAGSRAAGIGAAVSAGADRATDNTRASATTPAAAPAHAARARAPASAAAPAIR</sequence>
<proteinExistence type="inferred from homology"/>
<keyword evidence="4 9" id="KW-0812">Transmembrane</keyword>
<evidence type="ECO:0000256" key="1">
    <source>
        <dbReference type="ARBA" id="ARBA00004370"/>
    </source>
</evidence>
<evidence type="ECO:0000313" key="14">
    <source>
        <dbReference type="Proteomes" id="UP000001930"/>
    </source>
</evidence>
<keyword evidence="3 9" id="KW-1134">Transmembrane beta strand</keyword>